<evidence type="ECO:0000313" key="2">
    <source>
        <dbReference type="Proteomes" id="UP000345637"/>
    </source>
</evidence>
<evidence type="ECO:0000313" key="1">
    <source>
        <dbReference type="EMBL" id="VFS56084.1"/>
    </source>
</evidence>
<dbReference type="AlphaFoldDB" id="A0A485A5M2"/>
<protein>
    <submittedName>
        <fullName evidence="1">Uncharacterized protein</fullName>
    </submittedName>
</protein>
<reference evidence="1 2" key="1">
    <citation type="submission" date="2019-03" db="EMBL/GenBank/DDBJ databases">
        <authorList>
            <consortium name="Pathogen Informatics"/>
        </authorList>
    </citation>
    <scope>NUCLEOTIDE SEQUENCE [LARGE SCALE GENOMIC DNA]</scope>
    <source>
        <strain evidence="1 2">NCTC12998</strain>
    </source>
</reference>
<gene>
    <name evidence="1" type="ORF">NCTC12998_00255</name>
</gene>
<organism evidence="1 2">
    <name type="scientific">Raoultella planticola</name>
    <name type="common">Klebsiella planticola</name>
    <dbReference type="NCBI Taxonomy" id="575"/>
    <lineage>
        <taxon>Bacteria</taxon>
        <taxon>Pseudomonadati</taxon>
        <taxon>Pseudomonadota</taxon>
        <taxon>Gammaproteobacteria</taxon>
        <taxon>Enterobacterales</taxon>
        <taxon>Enterobacteriaceae</taxon>
        <taxon>Klebsiella/Raoultella group</taxon>
        <taxon>Raoultella</taxon>
    </lineage>
</organism>
<name>A0A485A5M2_RAOPL</name>
<dbReference type="Proteomes" id="UP000345637">
    <property type="component" value="Unassembled WGS sequence"/>
</dbReference>
<sequence length="69" mass="7691">MSDNTKALNYDPSDPDKMNLPAGATCGNCHHIRRCKAIFGHTETDTYCDWSPSRFVMAQTSNLLREGAK</sequence>
<accession>A0A485A5M2</accession>
<proteinExistence type="predicted"/>
<dbReference type="EMBL" id="CAADJE010000002">
    <property type="protein sequence ID" value="VFS56084.1"/>
    <property type="molecule type" value="Genomic_DNA"/>
</dbReference>